<keyword evidence="3" id="KW-1185">Reference proteome</keyword>
<proteinExistence type="predicted"/>
<dbReference type="EMBL" id="JAHUTI010024332">
    <property type="protein sequence ID" value="MED6240472.1"/>
    <property type="molecule type" value="Genomic_DNA"/>
</dbReference>
<evidence type="ECO:0000313" key="3">
    <source>
        <dbReference type="Proteomes" id="UP001345963"/>
    </source>
</evidence>
<comment type="caution">
    <text evidence="2">The sequence shown here is derived from an EMBL/GenBank/DDBJ whole genome shotgun (WGS) entry which is preliminary data.</text>
</comment>
<reference evidence="2 3" key="1">
    <citation type="submission" date="2021-07" db="EMBL/GenBank/DDBJ databases">
        <authorList>
            <person name="Palmer J.M."/>
        </authorList>
    </citation>
    <scope>NUCLEOTIDE SEQUENCE [LARGE SCALE GENOMIC DNA]</scope>
    <source>
        <strain evidence="2 3">AT_MEX2019</strain>
        <tissue evidence="2">Muscle</tissue>
    </source>
</reference>
<gene>
    <name evidence="2" type="ORF">ATANTOWER_021669</name>
</gene>
<evidence type="ECO:0000256" key="1">
    <source>
        <dbReference type="SAM" id="MobiDB-lite"/>
    </source>
</evidence>
<name>A0ABU7AQF0_9TELE</name>
<protein>
    <submittedName>
        <fullName evidence="2">Uncharacterized protein</fullName>
    </submittedName>
</protein>
<evidence type="ECO:0000313" key="2">
    <source>
        <dbReference type="EMBL" id="MED6240472.1"/>
    </source>
</evidence>
<dbReference type="Proteomes" id="UP001345963">
    <property type="component" value="Unassembled WGS sequence"/>
</dbReference>
<feature type="region of interest" description="Disordered" evidence="1">
    <location>
        <begin position="53"/>
        <end position="119"/>
    </location>
</feature>
<organism evidence="2 3">
    <name type="scientific">Ataeniobius toweri</name>
    <dbReference type="NCBI Taxonomy" id="208326"/>
    <lineage>
        <taxon>Eukaryota</taxon>
        <taxon>Metazoa</taxon>
        <taxon>Chordata</taxon>
        <taxon>Craniata</taxon>
        <taxon>Vertebrata</taxon>
        <taxon>Euteleostomi</taxon>
        <taxon>Actinopterygii</taxon>
        <taxon>Neopterygii</taxon>
        <taxon>Teleostei</taxon>
        <taxon>Neoteleostei</taxon>
        <taxon>Acanthomorphata</taxon>
        <taxon>Ovalentaria</taxon>
        <taxon>Atherinomorphae</taxon>
        <taxon>Cyprinodontiformes</taxon>
        <taxon>Goodeidae</taxon>
        <taxon>Ataeniobius</taxon>
    </lineage>
</organism>
<sequence length="119" mass="12781">MTEGIRLILTEEIKQMSRFKSCVEIKSLPWVFCNRKIVLQINTVGFHMEPYSSGQVSAENGGLRSVEARSSKIRRERGASNKASRPSLDIEPADEEGGRRVGVGAAAAGDADGGGGGWC</sequence>
<accession>A0ABU7AQF0</accession>